<reference evidence="1" key="1">
    <citation type="journal article" date="2020" name="New Phytol.">
        <title>Comparative genomics reveals dynamic genome evolution in host specialist ectomycorrhizal fungi.</title>
        <authorList>
            <person name="Lofgren L.A."/>
            <person name="Nguyen N.H."/>
            <person name="Vilgalys R."/>
            <person name="Ruytinx J."/>
            <person name="Liao H.L."/>
            <person name="Branco S."/>
            <person name="Kuo A."/>
            <person name="LaButti K."/>
            <person name="Lipzen A."/>
            <person name="Andreopoulos W."/>
            <person name="Pangilinan J."/>
            <person name="Riley R."/>
            <person name="Hundley H."/>
            <person name="Na H."/>
            <person name="Barry K."/>
            <person name="Grigoriev I.V."/>
            <person name="Stajich J.E."/>
            <person name="Kennedy P.G."/>
        </authorList>
    </citation>
    <scope>NUCLEOTIDE SEQUENCE</scope>
    <source>
        <strain evidence="1">FC423</strain>
    </source>
</reference>
<name>A0A9P7JLM3_9AGAM</name>
<dbReference type="AlphaFoldDB" id="A0A9P7JLM3"/>
<dbReference type="Proteomes" id="UP000823399">
    <property type="component" value="Unassembled WGS sequence"/>
</dbReference>
<accession>A0A9P7JLM3</accession>
<dbReference type="RefSeq" id="XP_041284668.1">
    <property type="nucleotide sequence ID" value="XM_041439389.1"/>
</dbReference>
<gene>
    <name evidence="1" type="ORF">F5147DRAFT_730511</name>
</gene>
<dbReference type="GeneID" id="64701648"/>
<proteinExistence type="predicted"/>
<evidence type="ECO:0000313" key="2">
    <source>
        <dbReference type="Proteomes" id="UP000823399"/>
    </source>
</evidence>
<organism evidence="1 2">
    <name type="scientific">Suillus discolor</name>
    <dbReference type="NCBI Taxonomy" id="1912936"/>
    <lineage>
        <taxon>Eukaryota</taxon>
        <taxon>Fungi</taxon>
        <taxon>Dikarya</taxon>
        <taxon>Basidiomycota</taxon>
        <taxon>Agaricomycotina</taxon>
        <taxon>Agaricomycetes</taxon>
        <taxon>Agaricomycetidae</taxon>
        <taxon>Boletales</taxon>
        <taxon>Suillineae</taxon>
        <taxon>Suillaceae</taxon>
        <taxon>Suillus</taxon>
    </lineage>
</organism>
<dbReference type="OrthoDB" id="2613383at2759"/>
<comment type="caution">
    <text evidence="1">The sequence shown here is derived from an EMBL/GenBank/DDBJ whole genome shotgun (WGS) entry which is preliminary data.</text>
</comment>
<dbReference type="EMBL" id="JABBWM010000175">
    <property type="protein sequence ID" value="KAG2085399.1"/>
    <property type="molecule type" value="Genomic_DNA"/>
</dbReference>
<protein>
    <submittedName>
        <fullName evidence="1">Uncharacterized protein</fullName>
    </submittedName>
</protein>
<keyword evidence="2" id="KW-1185">Reference proteome</keyword>
<evidence type="ECO:0000313" key="1">
    <source>
        <dbReference type="EMBL" id="KAG2085399.1"/>
    </source>
</evidence>
<sequence length="72" mass="8466">MTKHTDSRKGLTLQKAVLELRTDSFADRQMYTALSRVRGRRDIQALFREEEETTANVVYRRLLLLGAVTRRR</sequence>